<dbReference type="PANTHER" id="PTHR28663">
    <property type="entry name" value="COILED-COIL DOMAIN-CONTAINING PROTEIN 173"/>
    <property type="match status" value="1"/>
</dbReference>
<gene>
    <name evidence="2" type="ORF">BCR44DRAFT_125365</name>
</gene>
<dbReference type="OrthoDB" id="331765at2759"/>
<dbReference type="Proteomes" id="UP000193411">
    <property type="component" value="Unassembled WGS sequence"/>
</dbReference>
<protein>
    <recommendedName>
        <fullName evidence="4">Trichohyalin-plectin-homology domain-containing protein</fullName>
    </recommendedName>
</protein>
<sequence length="483" mass="56296">MLTDNYQKHMDLIKEKEKLHEQSVAMVAKWNNTIAGQRKVRLAAQAEKAKAAEEARQQMDRDWAAVKAAERQAMVDRAKKMQYLEDARVRQLNSQALITQVLKERKAQLDYKRIEKQLDEERTHEELALELARLAAADAEAAEMQRRVKEMMLETASANRNMSEARRAEQANERQELREWFAKASERAAEELRELEAQKAAKKLEQMKETVAVLDWAVADKQCREQQAVKEDLELEHINMEINFIKESIARKRKETEAAMIRARIARNEYVASLQVPIQEAFQKERDEFLTKLEHAHEGEQEAKLKAEAEKRRLETQACVEAMRKSIMEREQQKVFEKLEALDVRKHNEEVARNALQSAGMRKERQKKMQKMFGDSYRKEMSDHNLRAIVDKQLRKKEYLQAMDSELQRDLEFHQYANKLIAELKTINNDPTPVVKKLEEIEETARARQRYANMDGSGVDTFDRLGFEPTKRGSGSGVTCRHC</sequence>
<organism evidence="2 3">
    <name type="scientific">Catenaria anguillulae PL171</name>
    <dbReference type="NCBI Taxonomy" id="765915"/>
    <lineage>
        <taxon>Eukaryota</taxon>
        <taxon>Fungi</taxon>
        <taxon>Fungi incertae sedis</taxon>
        <taxon>Blastocladiomycota</taxon>
        <taxon>Blastocladiomycetes</taxon>
        <taxon>Blastocladiales</taxon>
        <taxon>Catenariaceae</taxon>
        <taxon>Catenaria</taxon>
    </lineage>
</organism>
<feature type="coiled-coil region" evidence="1">
    <location>
        <begin position="290"/>
        <end position="317"/>
    </location>
</feature>
<reference evidence="2 3" key="1">
    <citation type="submission" date="2016-07" db="EMBL/GenBank/DDBJ databases">
        <title>Pervasive Adenine N6-methylation of Active Genes in Fungi.</title>
        <authorList>
            <consortium name="DOE Joint Genome Institute"/>
            <person name="Mondo S.J."/>
            <person name="Dannebaum R.O."/>
            <person name="Kuo R.C."/>
            <person name="Labutti K."/>
            <person name="Haridas S."/>
            <person name="Kuo A."/>
            <person name="Salamov A."/>
            <person name="Ahrendt S.R."/>
            <person name="Lipzen A."/>
            <person name="Sullivan W."/>
            <person name="Andreopoulos W.B."/>
            <person name="Clum A."/>
            <person name="Lindquist E."/>
            <person name="Daum C."/>
            <person name="Ramamoorthy G.K."/>
            <person name="Gryganskyi A."/>
            <person name="Culley D."/>
            <person name="Magnuson J.K."/>
            <person name="James T.Y."/>
            <person name="O'Malley M.A."/>
            <person name="Stajich J.E."/>
            <person name="Spatafora J.W."/>
            <person name="Visel A."/>
            <person name="Grigoriev I.V."/>
        </authorList>
    </citation>
    <scope>NUCLEOTIDE SEQUENCE [LARGE SCALE GENOMIC DNA]</scope>
    <source>
        <strain evidence="2 3">PL171</strain>
    </source>
</reference>
<proteinExistence type="predicted"/>
<dbReference type="InterPro" id="IPR039986">
    <property type="entry name" value="CFAP210"/>
</dbReference>
<name>A0A1Y2HQ08_9FUNG</name>
<evidence type="ECO:0000313" key="2">
    <source>
        <dbReference type="EMBL" id="ORZ36695.1"/>
    </source>
</evidence>
<dbReference type="PANTHER" id="PTHR28663:SF1">
    <property type="entry name" value="CILIA- AND FLAGELLA- ASSOCIATED PROTEIN 210"/>
    <property type="match status" value="1"/>
</dbReference>
<dbReference type="AlphaFoldDB" id="A0A1Y2HQ08"/>
<feature type="coiled-coil region" evidence="1">
    <location>
        <begin position="127"/>
        <end position="205"/>
    </location>
</feature>
<comment type="caution">
    <text evidence="2">The sequence shown here is derived from an EMBL/GenBank/DDBJ whole genome shotgun (WGS) entry which is preliminary data.</text>
</comment>
<evidence type="ECO:0000313" key="3">
    <source>
        <dbReference type="Proteomes" id="UP000193411"/>
    </source>
</evidence>
<keyword evidence="3" id="KW-1185">Reference proteome</keyword>
<evidence type="ECO:0000256" key="1">
    <source>
        <dbReference type="SAM" id="Coils"/>
    </source>
</evidence>
<keyword evidence="1" id="KW-0175">Coiled coil</keyword>
<accession>A0A1Y2HQ08</accession>
<dbReference type="STRING" id="765915.A0A1Y2HQ08"/>
<dbReference type="EMBL" id="MCFL01000015">
    <property type="protein sequence ID" value="ORZ36695.1"/>
    <property type="molecule type" value="Genomic_DNA"/>
</dbReference>
<feature type="non-terminal residue" evidence="2">
    <location>
        <position position="483"/>
    </location>
</feature>
<evidence type="ECO:0008006" key="4">
    <source>
        <dbReference type="Google" id="ProtNLM"/>
    </source>
</evidence>